<evidence type="ECO:0000256" key="2">
    <source>
        <dbReference type="SAM" id="MobiDB-lite"/>
    </source>
</evidence>
<dbReference type="InterPro" id="IPR000467">
    <property type="entry name" value="G_patch_dom"/>
</dbReference>
<dbReference type="CDD" id="cd19870">
    <property type="entry name" value="DSRM_SON-like"/>
    <property type="match status" value="1"/>
</dbReference>
<dbReference type="SMART" id="SM00443">
    <property type="entry name" value="G_patch"/>
    <property type="match status" value="1"/>
</dbReference>
<evidence type="ECO:0000259" key="4">
    <source>
        <dbReference type="PROSITE" id="PS50174"/>
    </source>
</evidence>
<feature type="compositionally biased region" description="Basic and acidic residues" evidence="2">
    <location>
        <begin position="193"/>
        <end position="214"/>
    </location>
</feature>
<feature type="domain" description="DRBM" evidence="3">
    <location>
        <begin position="816"/>
        <end position="886"/>
    </location>
</feature>
<accession>A0A0K2TYX9</accession>
<organism evidence="5">
    <name type="scientific">Lepeophtheirus salmonis</name>
    <name type="common">Salmon louse</name>
    <name type="synonym">Caligus salmonis</name>
    <dbReference type="NCBI Taxonomy" id="72036"/>
    <lineage>
        <taxon>Eukaryota</taxon>
        <taxon>Metazoa</taxon>
        <taxon>Ecdysozoa</taxon>
        <taxon>Arthropoda</taxon>
        <taxon>Crustacea</taxon>
        <taxon>Multicrustacea</taxon>
        <taxon>Hexanauplia</taxon>
        <taxon>Copepoda</taxon>
        <taxon>Siphonostomatoida</taxon>
        <taxon>Caligidae</taxon>
        <taxon>Lepeophtheirus</taxon>
    </lineage>
</organism>
<evidence type="ECO:0000256" key="1">
    <source>
        <dbReference type="PROSITE-ProRule" id="PRU00266"/>
    </source>
</evidence>
<dbReference type="SUPFAM" id="SSF54768">
    <property type="entry name" value="dsRNA-binding domain-like"/>
    <property type="match status" value="1"/>
</dbReference>
<feature type="region of interest" description="Disordered" evidence="2">
    <location>
        <begin position="338"/>
        <end position="442"/>
    </location>
</feature>
<dbReference type="PANTHER" id="PTHR46528">
    <property type="entry name" value="PROTEIN SON"/>
    <property type="match status" value="1"/>
</dbReference>
<proteinExistence type="predicted"/>
<dbReference type="GO" id="GO:0003723">
    <property type="term" value="F:RNA binding"/>
    <property type="evidence" value="ECO:0007669"/>
    <property type="project" value="UniProtKB-UniRule"/>
</dbReference>
<dbReference type="PROSITE" id="PS50174">
    <property type="entry name" value="G_PATCH"/>
    <property type="match status" value="1"/>
</dbReference>
<feature type="compositionally biased region" description="Basic residues" evidence="2">
    <location>
        <begin position="62"/>
        <end position="74"/>
    </location>
</feature>
<protein>
    <submittedName>
        <fullName evidence="5">Protein SONlike [Oreochromis niloticus]</fullName>
    </submittedName>
</protein>
<feature type="compositionally biased region" description="Basic and acidic residues" evidence="2">
    <location>
        <begin position="574"/>
        <end position="590"/>
    </location>
</feature>
<dbReference type="PANTHER" id="PTHR46528:SF1">
    <property type="entry name" value="PROTEIN SON"/>
    <property type="match status" value="1"/>
</dbReference>
<name>A0A0K2TYX9_LEPSM</name>
<feature type="region of interest" description="Disordered" evidence="2">
    <location>
        <begin position="193"/>
        <end position="239"/>
    </location>
</feature>
<dbReference type="Pfam" id="PF01585">
    <property type="entry name" value="G-patch"/>
    <property type="match status" value="1"/>
</dbReference>
<feature type="domain" description="G-patch" evidence="4">
    <location>
        <begin position="747"/>
        <end position="793"/>
    </location>
</feature>
<feature type="compositionally biased region" description="Polar residues" evidence="2">
    <location>
        <begin position="127"/>
        <end position="137"/>
    </location>
</feature>
<dbReference type="OrthoDB" id="786951at2759"/>
<keyword evidence="1" id="KW-0694">RNA-binding</keyword>
<sequence length="895" mass="103680">MSMNSSEAILQELFTSIKGEDSQVEAETEMEEGEVRKKRKKERSSSLKLRSAKRGKKEERKVKKSRKEKKRRKKGGEDEKINLETEREEERNRTEKRLEVWTPGDDISLSRSRSQPHHHYPEDSSSLRRNQKTTTSPRHSHRSKRVERDSHHYELNSSRHQHRRESQEERPPVRHKDEDVFWDSTWDALQLQKKAEDQERKGRHYLDDRRRTRESTTCLKNKDYHRRSKIDRKQSQSPECEELKRLKRLKEIQELVVKEDEKYVDEPPDPNLFEWDNVTKMWRRKIVKSEYGEKLGQSIEKQFKDKSRVSILDLKNRPDEKVRKKALDSSQMTLDEIEAIKDIAPIDEKEEGELRSEDEDNEHIHRKNKKETRNSDHKSRKRRKSRSPSRSRHCIRRSSSRNKYSRHTQRSRHRYRSRSSSRSSNNRRRKRRSRSRDDYFRTSRSAIDKEKLLAIAKKNAVKLLSSNNLMGMDHNRLVAIKSGGQSLNQLTQFCRELAKKGITDEFSDNEVKNSDSDSESLHHPFVVKERPIPNPISFGTTSSTSNEHLTPAAKMAAKSHRMLEFPVSSGNAHRVKESFTESDKDKKSEPKSPTSESEPVKDMITQPEESSNLSIPEIFDTIDSNSNEEHNLDTSPKNDELLEEQDSNCKQEDLVFDDVEGPTMDIGSIVSQRLNAMRKLTENPNDQDALKEMCNVQKEMSNWAQSKNKPGQFTGHTGAKVLSKGELSTGIQAWARQEQFSSAQKVSGGFGEFMLRKMGWNQGEGLGKDRSGDVDPLTLDIKMDKKGLMSVEEGLYKRKKGSVLTMTACKDLSCKHPVSALMELATKRRWGPPNFVQAFECGPPHKKQYIYKVTVNGMEYQPTVACENKKKAKSDAATFALQEMGLLPKDPNNPL</sequence>
<feature type="compositionally biased region" description="Basic and acidic residues" evidence="2">
    <location>
        <begin position="75"/>
        <end position="99"/>
    </location>
</feature>
<feature type="compositionally biased region" description="Basic and acidic residues" evidence="2">
    <location>
        <begin position="164"/>
        <end position="177"/>
    </location>
</feature>
<dbReference type="Pfam" id="PF00035">
    <property type="entry name" value="dsrm"/>
    <property type="match status" value="1"/>
</dbReference>
<dbReference type="AlphaFoldDB" id="A0A0K2TYX9"/>
<feature type="region of interest" description="Disordered" evidence="2">
    <location>
        <begin position="565"/>
        <end position="645"/>
    </location>
</feature>
<feature type="compositionally biased region" description="Basic and acidic residues" evidence="2">
    <location>
        <begin position="338"/>
        <end position="355"/>
    </location>
</feature>
<feature type="region of interest" description="Disordered" evidence="2">
    <location>
        <begin position="14"/>
        <end position="177"/>
    </location>
</feature>
<dbReference type="SMART" id="SM00358">
    <property type="entry name" value="DSRM"/>
    <property type="match status" value="1"/>
</dbReference>
<feature type="compositionally biased region" description="Acidic residues" evidence="2">
    <location>
        <begin position="22"/>
        <end position="32"/>
    </location>
</feature>
<dbReference type="GO" id="GO:0048024">
    <property type="term" value="P:regulation of mRNA splicing, via spliceosome"/>
    <property type="evidence" value="ECO:0007669"/>
    <property type="project" value="TreeGrafter"/>
</dbReference>
<evidence type="ECO:0000259" key="3">
    <source>
        <dbReference type="PROSITE" id="PS50137"/>
    </source>
</evidence>
<dbReference type="PROSITE" id="PS50137">
    <property type="entry name" value="DS_RBD"/>
    <property type="match status" value="1"/>
</dbReference>
<feature type="compositionally biased region" description="Basic residues" evidence="2">
    <location>
        <begin position="378"/>
        <end position="434"/>
    </location>
</feature>
<dbReference type="GO" id="GO:0051726">
    <property type="term" value="P:regulation of cell cycle"/>
    <property type="evidence" value="ECO:0007669"/>
    <property type="project" value="InterPro"/>
</dbReference>
<dbReference type="Gene3D" id="3.30.160.20">
    <property type="match status" value="1"/>
</dbReference>
<evidence type="ECO:0000313" key="5">
    <source>
        <dbReference type="EMBL" id="CDW31208.1"/>
    </source>
</evidence>
<reference evidence="5" key="1">
    <citation type="submission" date="2014-05" db="EMBL/GenBank/DDBJ databases">
        <authorList>
            <person name="Chronopoulou M."/>
        </authorList>
    </citation>
    <scope>NUCLEOTIDE SEQUENCE</scope>
    <source>
        <tissue evidence="5">Whole organism</tissue>
    </source>
</reference>
<feature type="compositionally biased region" description="Basic and acidic residues" evidence="2">
    <location>
        <begin position="627"/>
        <end position="640"/>
    </location>
</feature>
<dbReference type="InterPro" id="IPR014720">
    <property type="entry name" value="dsRBD_dom"/>
</dbReference>
<dbReference type="EMBL" id="HACA01013847">
    <property type="protein sequence ID" value="CDW31208.1"/>
    <property type="molecule type" value="Transcribed_RNA"/>
</dbReference>
<dbReference type="InterPro" id="IPR032922">
    <property type="entry name" value="SON"/>
</dbReference>